<evidence type="ECO:0000256" key="3">
    <source>
        <dbReference type="ARBA" id="ARBA00023125"/>
    </source>
</evidence>
<feature type="domain" description="Zn(2)-C6 fungal-type" evidence="7">
    <location>
        <begin position="15"/>
        <end position="48"/>
    </location>
</feature>
<dbReference type="GO" id="GO:0006351">
    <property type="term" value="P:DNA-templated transcription"/>
    <property type="evidence" value="ECO:0007669"/>
    <property type="project" value="InterPro"/>
</dbReference>
<sequence>MATAIRSGRYKTQVACVTCRRRKVKCDGGRPACGRCQKKDHLRRTCRYTPGSTGDALLVVAEDNSHTLTEAPTLTPSNGDSTASSDAQLPDEGETRPLYGGVEPRVFACKINEAINARLGVPLTKNRCPMPVLDAPLFGEDHDLPGRLPVRHMDGVSTHADNVLPPRRHADHLVSLYWERLDSLDPLLDQDRFSTAYEHLFTGGELDCDERIFVSTLNAIFALSTQLQESSSPHQRNEASKTFFQRAWSLLGPDAIVWGHASLELVQCLLLLARFLECTRNLHQTWMTIGSAVRIAQSLGLHIQDKLPFTDPLNPDSRLRRRVWNYCAWLDRKLSWTLGRPSLVPATISTRGTYSGHNSDHAVCATDTSYETKTMELSEIIIHITILQVSAQSSVAERLGLPPLLLTADLKTTMQVDECLSRFVKTLPPSLSLNSVADSTANELSAQPLLLHIRISHARIILFRPMFSRFCLPQFSMNGSSTTAGQGLESRVVQDGATMCVENAQRMITLLSNGHGPDTASRILPWWYRVFYTYIASQILIAAMLRADIFKAMVLDHWSRAMSTLQAHEHLCPAVARFHASFQSMWQQVSDLRNPGGGDQGFAADAFSATNFQDLFQHLGFEQGDDLFFNFGVDNSSAMGHFDWESPG</sequence>
<evidence type="ECO:0000313" key="9">
    <source>
        <dbReference type="Proteomes" id="UP001161757"/>
    </source>
</evidence>
<dbReference type="InterPro" id="IPR036864">
    <property type="entry name" value="Zn2-C6_fun-type_DNA-bd_sf"/>
</dbReference>
<evidence type="ECO:0000256" key="4">
    <source>
        <dbReference type="ARBA" id="ARBA00023163"/>
    </source>
</evidence>
<dbReference type="GO" id="GO:0000978">
    <property type="term" value="F:RNA polymerase II cis-regulatory region sequence-specific DNA binding"/>
    <property type="evidence" value="ECO:0007669"/>
    <property type="project" value="TreeGrafter"/>
</dbReference>
<dbReference type="EMBL" id="JAJGCB010000006">
    <property type="protein sequence ID" value="KAJ8992146.1"/>
    <property type="molecule type" value="Genomic_DNA"/>
</dbReference>
<evidence type="ECO:0000256" key="6">
    <source>
        <dbReference type="SAM" id="MobiDB-lite"/>
    </source>
</evidence>
<evidence type="ECO:0000256" key="1">
    <source>
        <dbReference type="ARBA" id="ARBA00022723"/>
    </source>
</evidence>
<name>A0AAN6IZ04_EXODE</name>
<keyword evidence="5" id="KW-0539">Nucleus</keyword>
<gene>
    <name evidence="8" type="ORF">HRR80_004040</name>
</gene>
<keyword evidence="4" id="KW-0804">Transcription</keyword>
<dbReference type="GO" id="GO:0000435">
    <property type="term" value="P:positive regulation of transcription from RNA polymerase II promoter by galactose"/>
    <property type="evidence" value="ECO:0007669"/>
    <property type="project" value="TreeGrafter"/>
</dbReference>
<dbReference type="PANTHER" id="PTHR47424">
    <property type="entry name" value="REGULATORY PROTEIN GAL4"/>
    <property type="match status" value="1"/>
</dbReference>
<dbReference type="Pfam" id="PF04082">
    <property type="entry name" value="Fungal_trans"/>
    <property type="match status" value="1"/>
</dbReference>
<comment type="caution">
    <text evidence="8">The sequence shown here is derived from an EMBL/GenBank/DDBJ whole genome shotgun (WGS) entry which is preliminary data.</text>
</comment>
<dbReference type="Pfam" id="PF00172">
    <property type="entry name" value="Zn_clus"/>
    <property type="match status" value="1"/>
</dbReference>
<dbReference type="InterPro" id="IPR051127">
    <property type="entry name" value="Fungal_SecMet_Regulators"/>
</dbReference>
<dbReference type="InterPro" id="IPR007219">
    <property type="entry name" value="XnlR_reg_dom"/>
</dbReference>
<dbReference type="Gene3D" id="4.10.240.10">
    <property type="entry name" value="Zn(2)-C6 fungal-type DNA-binding domain"/>
    <property type="match status" value="1"/>
</dbReference>
<dbReference type="CDD" id="cd00067">
    <property type="entry name" value="GAL4"/>
    <property type="match status" value="1"/>
</dbReference>
<dbReference type="CDD" id="cd12148">
    <property type="entry name" value="fungal_TF_MHR"/>
    <property type="match status" value="1"/>
</dbReference>
<dbReference type="GO" id="GO:0005634">
    <property type="term" value="C:nucleus"/>
    <property type="evidence" value="ECO:0007669"/>
    <property type="project" value="TreeGrafter"/>
</dbReference>
<dbReference type="InterPro" id="IPR001138">
    <property type="entry name" value="Zn2Cys6_DnaBD"/>
</dbReference>
<protein>
    <recommendedName>
        <fullName evidence="7">Zn(2)-C6 fungal-type domain-containing protein</fullName>
    </recommendedName>
</protein>
<keyword evidence="3" id="KW-0238">DNA-binding</keyword>
<dbReference type="PANTHER" id="PTHR47424:SF3">
    <property type="entry name" value="REGULATORY PROTEIN GAL4"/>
    <property type="match status" value="1"/>
</dbReference>
<evidence type="ECO:0000256" key="2">
    <source>
        <dbReference type="ARBA" id="ARBA00023015"/>
    </source>
</evidence>
<feature type="compositionally biased region" description="Polar residues" evidence="6">
    <location>
        <begin position="69"/>
        <end position="87"/>
    </location>
</feature>
<accession>A0AAN6IZ04</accession>
<keyword evidence="1" id="KW-0479">Metal-binding</keyword>
<evidence type="ECO:0000259" key="7">
    <source>
        <dbReference type="PROSITE" id="PS50048"/>
    </source>
</evidence>
<dbReference type="GO" id="GO:0000981">
    <property type="term" value="F:DNA-binding transcription factor activity, RNA polymerase II-specific"/>
    <property type="evidence" value="ECO:0007669"/>
    <property type="project" value="InterPro"/>
</dbReference>
<keyword evidence="2" id="KW-0805">Transcription regulation</keyword>
<dbReference type="PROSITE" id="PS50048">
    <property type="entry name" value="ZN2_CY6_FUNGAL_2"/>
    <property type="match status" value="1"/>
</dbReference>
<dbReference type="Proteomes" id="UP001161757">
    <property type="component" value="Unassembled WGS sequence"/>
</dbReference>
<dbReference type="SMART" id="SM00906">
    <property type="entry name" value="Fungal_trans"/>
    <property type="match status" value="1"/>
</dbReference>
<dbReference type="AlphaFoldDB" id="A0AAN6IZ04"/>
<evidence type="ECO:0000256" key="5">
    <source>
        <dbReference type="ARBA" id="ARBA00023242"/>
    </source>
</evidence>
<dbReference type="SUPFAM" id="SSF57701">
    <property type="entry name" value="Zn2/Cys6 DNA-binding domain"/>
    <property type="match status" value="1"/>
</dbReference>
<reference evidence="8" key="1">
    <citation type="submission" date="2023-01" db="EMBL/GenBank/DDBJ databases">
        <title>Exophiala dermititidis isolated from Cystic Fibrosis Patient.</title>
        <authorList>
            <person name="Kurbessoian T."/>
            <person name="Crocker A."/>
            <person name="Murante D."/>
            <person name="Hogan D.A."/>
            <person name="Stajich J.E."/>
        </authorList>
    </citation>
    <scope>NUCLEOTIDE SEQUENCE</scope>
    <source>
        <strain evidence="8">Ex8</strain>
    </source>
</reference>
<dbReference type="SMART" id="SM00066">
    <property type="entry name" value="GAL4"/>
    <property type="match status" value="1"/>
</dbReference>
<dbReference type="GO" id="GO:0008270">
    <property type="term" value="F:zinc ion binding"/>
    <property type="evidence" value="ECO:0007669"/>
    <property type="project" value="InterPro"/>
</dbReference>
<organism evidence="8 9">
    <name type="scientific">Exophiala dermatitidis</name>
    <name type="common">Black yeast-like fungus</name>
    <name type="synonym">Wangiella dermatitidis</name>
    <dbReference type="NCBI Taxonomy" id="5970"/>
    <lineage>
        <taxon>Eukaryota</taxon>
        <taxon>Fungi</taxon>
        <taxon>Dikarya</taxon>
        <taxon>Ascomycota</taxon>
        <taxon>Pezizomycotina</taxon>
        <taxon>Eurotiomycetes</taxon>
        <taxon>Chaetothyriomycetidae</taxon>
        <taxon>Chaetothyriales</taxon>
        <taxon>Herpotrichiellaceae</taxon>
        <taxon>Exophiala</taxon>
    </lineage>
</organism>
<proteinExistence type="predicted"/>
<evidence type="ECO:0000313" key="8">
    <source>
        <dbReference type="EMBL" id="KAJ8992146.1"/>
    </source>
</evidence>
<feature type="region of interest" description="Disordered" evidence="6">
    <location>
        <begin position="69"/>
        <end position="97"/>
    </location>
</feature>